<feature type="compositionally biased region" description="Polar residues" evidence="1">
    <location>
        <begin position="1"/>
        <end position="12"/>
    </location>
</feature>
<organism evidence="2 3">
    <name type="scientific">Caenorhabditis briggsae</name>
    <dbReference type="NCBI Taxonomy" id="6238"/>
    <lineage>
        <taxon>Eukaryota</taxon>
        <taxon>Metazoa</taxon>
        <taxon>Ecdysozoa</taxon>
        <taxon>Nematoda</taxon>
        <taxon>Chromadorea</taxon>
        <taxon>Rhabditida</taxon>
        <taxon>Rhabditina</taxon>
        <taxon>Rhabditomorpha</taxon>
        <taxon>Rhabditoidea</taxon>
        <taxon>Rhabditidae</taxon>
        <taxon>Peloderinae</taxon>
        <taxon>Caenorhabditis</taxon>
    </lineage>
</organism>
<sequence>MSGDNQGENQQEMGGDDGEQPMEVDEVPSIPEQEFGQNMEHIEMLRRLPVRPEPPVFPGGFVNYNPIPPFMENDPVLYGEIRGHLNALNAREGPMHNFLFDPPPPDELIHPEHWVPMEQIQMDQGGFVFGHASDTDSMEICFATTDSVEDIDLSHLHDSLFLPPSSQSQNHNHNVREYRCLLLSCSFVLL</sequence>
<accession>A0AAE9JPX3</accession>
<feature type="region of interest" description="Disordered" evidence="1">
    <location>
        <begin position="1"/>
        <end position="31"/>
    </location>
</feature>
<dbReference type="AlphaFoldDB" id="A0AAE9JPX3"/>
<dbReference type="EMBL" id="CP092625">
    <property type="protein sequence ID" value="UMM39899.1"/>
    <property type="molecule type" value="Genomic_DNA"/>
</dbReference>
<dbReference type="Proteomes" id="UP000829354">
    <property type="component" value="Chromosome X"/>
</dbReference>
<feature type="compositionally biased region" description="Acidic residues" evidence="1">
    <location>
        <begin position="14"/>
        <end position="26"/>
    </location>
</feature>
<evidence type="ECO:0000256" key="1">
    <source>
        <dbReference type="SAM" id="MobiDB-lite"/>
    </source>
</evidence>
<evidence type="ECO:0000313" key="2">
    <source>
        <dbReference type="EMBL" id="UMM39899.1"/>
    </source>
</evidence>
<evidence type="ECO:0000313" key="3">
    <source>
        <dbReference type="Proteomes" id="UP000829354"/>
    </source>
</evidence>
<gene>
    <name evidence="2" type="ORF">L5515_016755</name>
</gene>
<proteinExistence type="predicted"/>
<name>A0AAE9JPX3_CAEBR</name>
<keyword evidence="3" id="KW-1185">Reference proteome</keyword>
<reference evidence="2 3" key="1">
    <citation type="submission" date="2022-04" db="EMBL/GenBank/DDBJ databases">
        <title>Chromosome-level reference genomes for two strains of Caenorhabditis briggsae: an improved platform for comparative genomics.</title>
        <authorList>
            <person name="Stevens L."/>
            <person name="Andersen E."/>
        </authorList>
    </citation>
    <scope>NUCLEOTIDE SEQUENCE [LARGE SCALE GENOMIC DNA]</scope>
    <source>
        <strain evidence="2">VX34</strain>
        <tissue evidence="2">Whole-organism</tissue>
    </source>
</reference>
<protein>
    <submittedName>
        <fullName evidence="2">Uncharacterized protein</fullName>
    </submittedName>
</protein>